<dbReference type="AlphaFoldDB" id="A0A9N9BXE3"/>
<sequence length="299" mass="34098">MSVRTLRDINSFPDDILLNIFHHLRDLSRDIASISLTCKRWHSCAVIVNYRSVSFNSQDRWNTFVMSGLLTKYAHLIESILFSMIDLSLDDKELLLNCCTSLTSIQLLKCKNLDSDFLRDWVKSNNKTLQSLRLWGPRLFASPVTAVTDDFLAPVLAHCTNLRELRVIGADITDAFLLCIATSPNSWPALEWVDLAGCLAVTAFGVAELFSPGHLPALKNLRLEFNNKNEMGVDFFEFLASSFPNYKFHIVIAHWYYEPRYGNLTEQLAALSRRRNNVFLERRLGNATTEEFSLYPAPP</sequence>
<feature type="domain" description="F-box" evidence="1">
    <location>
        <begin position="10"/>
        <end position="46"/>
    </location>
</feature>
<dbReference type="InterPro" id="IPR050648">
    <property type="entry name" value="F-box_LRR-repeat"/>
</dbReference>
<dbReference type="InterPro" id="IPR001810">
    <property type="entry name" value="F-box_dom"/>
</dbReference>
<evidence type="ECO:0000313" key="3">
    <source>
        <dbReference type="Proteomes" id="UP000789739"/>
    </source>
</evidence>
<protein>
    <submittedName>
        <fullName evidence="2">9039_t:CDS:1</fullName>
    </submittedName>
</protein>
<dbReference type="Pfam" id="PF12937">
    <property type="entry name" value="F-box-like"/>
    <property type="match status" value="1"/>
</dbReference>
<dbReference type="SUPFAM" id="SSF81383">
    <property type="entry name" value="F-box domain"/>
    <property type="match status" value="1"/>
</dbReference>
<dbReference type="InterPro" id="IPR036047">
    <property type="entry name" value="F-box-like_dom_sf"/>
</dbReference>
<dbReference type="InterPro" id="IPR032675">
    <property type="entry name" value="LRR_dom_sf"/>
</dbReference>
<dbReference type="GO" id="GO:0005737">
    <property type="term" value="C:cytoplasm"/>
    <property type="evidence" value="ECO:0007669"/>
    <property type="project" value="TreeGrafter"/>
</dbReference>
<dbReference type="OrthoDB" id="2095648at2759"/>
<comment type="caution">
    <text evidence="2">The sequence shown here is derived from an EMBL/GenBank/DDBJ whole genome shotgun (WGS) entry which is preliminary data.</text>
</comment>
<dbReference type="SUPFAM" id="SSF52047">
    <property type="entry name" value="RNI-like"/>
    <property type="match status" value="1"/>
</dbReference>
<dbReference type="PANTHER" id="PTHR13382">
    <property type="entry name" value="MITOCHONDRIAL ATP SYNTHASE COUPLING FACTOR B"/>
    <property type="match status" value="1"/>
</dbReference>
<evidence type="ECO:0000259" key="1">
    <source>
        <dbReference type="Pfam" id="PF12937"/>
    </source>
</evidence>
<reference evidence="2" key="1">
    <citation type="submission" date="2021-06" db="EMBL/GenBank/DDBJ databases">
        <authorList>
            <person name="Kallberg Y."/>
            <person name="Tangrot J."/>
            <person name="Rosling A."/>
        </authorList>
    </citation>
    <scope>NUCLEOTIDE SEQUENCE</scope>
    <source>
        <strain evidence="2">BR232B</strain>
    </source>
</reference>
<dbReference type="Gene3D" id="1.20.1280.50">
    <property type="match status" value="1"/>
</dbReference>
<accession>A0A9N9BXE3</accession>
<evidence type="ECO:0000313" key="2">
    <source>
        <dbReference type="EMBL" id="CAG8579277.1"/>
    </source>
</evidence>
<dbReference type="EMBL" id="CAJVPI010000876">
    <property type="protein sequence ID" value="CAG8579277.1"/>
    <property type="molecule type" value="Genomic_DNA"/>
</dbReference>
<dbReference type="Gene3D" id="3.80.10.10">
    <property type="entry name" value="Ribonuclease Inhibitor"/>
    <property type="match status" value="1"/>
</dbReference>
<keyword evidence="3" id="KW-1185">Reference proteome</keyword>
<dbReference type="Proteomes" id="UP000789739">
    <property type="component" value="Unassembled WGS sequence"/>
</dbReference>
<organism evidence="2 3">
    <name type="scientific">Paraglomus brasilianum</name>
    <dbReference type="NCBI Taxonomy" id="144538"/>
    <lineage>
        <taxon>Eukaryota</taxon>
        <taxon>Fungi</taxon>
        <taxon>Fungi incertae sedis</taxon>
        <taxon>Mucoromycota</taxon>
        <taxon>Glomeromycotina</taxon>
        <taxon>Glomeromycetes</taxon>
        <taxon>Paraglomerales</taxon>
        <taxon>Paraglomeraceae</taxon>
        <taxon>Paraglomus</taxon>
    </lineage>
</organism>
<name>A0A9N9BXE3_9GLOM</name>
<proteinExistence type="predicted"/>
<gene>
    <name evidence="2" type="ORF">PBRASI_LOCUS6529</name>
</gene>